<feature type="domain" description="X-Tfes XVIPCD" evidence="2">
    <location>
        <begin position="362"/>
        <end position="460"/>
    </location>
</feature>
<dbReference type="InterPro" id="IPR046519">
    <property type="entry name" value="X-Tfes_XVIPCD"/>
</dbReference>
<name>A0ABY9YNV2_9GAMM</name>
<keyword evidence="4" id="KW-1185">Reference proteome</keyword>
<reference evidence="3 4" key="1">
    <citation type="submission" date="2022-12" db="EMBL/GenBank/DDBJ databases">
        <title>Two new species, Stenotrophomonas aracearum and Stenotrophomonas oahuensis, isolated from Anthurium (Araceae family) in Hawaii.</title>
        <authorList>
            <person name="Chunag S.C."/>
            <person name="Dobhal S."/>
            <person name="Alvarez A."/>
            <person name="Arif M."/>
        </authorList>
    </citation>
    <scope>NUCLEOTIDE SEQUENCE [LARGE SCALE GENOMIC DNA]</scope>
    <source>
        <strain evidence="3 4">A5586</strain>
    </source>
</reference>
<gene>
    <name evidence="3" type="ORF">PDM29_19810</name>
</gene>
<organism evidence="3 4">
    <name type="scientific">Stenotrophomonas oahuensis</name>
    <dbReference type="NCBI Taxonomy" id="3003271"/>
    <lineage>
        <taxon>Bacteria</taxon>
        <taxon>Pseudomonadati</taxon>
        <taxon>Pseudomonadota</taxon>
        <taxon>Gammaproteobacteria</taxon>
        <taxon>Lysobacterales</taxon>
        <taxon>Lysobacteraceae</taxon>
        <taxon>Stenotrophomonas</taxon>
    </lineage>
</organism>
<feature type="region of interest" description="Disordered" evidence="1">
    <location>
        <begin position="463"/>
        <end position="489"/>
    </location>
</feature>
<dbReference type="Pfam" id="PF20410">
    <property type="entry name" value="X-Tfes_XVIPCD"/>
    <property type="match status" value="1"/>
</dbReference>
<evidence type="ECO:0000313" key="3">
    <source>
        <dbReference type="EMBL" id="WNH52536.1"/>
    </source>
</evidence>
<feature type="compositionally biased region" description="Polar residues" evidence="1">
    <location>
        <begin position="480"/>
        <end position="489"/>
    </location>
</feature>
<evidence type="ECO:0000259" key="2">
    <source>
        <dbReference type="Pfam" id="PF20410"/>
    </source>
</evidence>
<evidence type="ECO:0000256" key="1">
    <source>
        <dbReference type="SAM" id="MobiDB-lite"/>
    </source>
</evidence>
<dbReference type="Proteomes" id="UP001302072">
    <property type="component" value="Chromosome"/>
</dbReference>
<dbReference type="RefSeq" id="WP_311191731.1">
    <property type="nucleotide sequence ID" value="NZ_CP115541.1"/>
</dbReference>
<accession>A0ABY9YNV2</accession>
<sequence length="489" mass="53198">MTTLSPRAQAVLEQFGQQPGVTPDQISNLQRVIRNSPPLAVQIEAAISEGHLRQFALLPHGSNAGGTYDGSTKTINLPASILSTQASNGVHDSAELAFVLGHEIQHGFNYSATSQAYQQFGLDVRSTASSTHDYTDAIGALIASNRRDEASAQIAGWNALVGLIKTERPDAGFSDIYNASRRAGDFVEIIDDPQRPHVPRSNLSFEPDLTLRASSVNLEGMGQNYFDKSGEISRLGYHGRSDYPNYYGAYAVGVVSRLEAANAQPGAPPRMTINMDRLGLSEQLLEENGIHLGSGEPRPQPYWDTSTTPPTLHHFDHTHTTHTHIPIAAQEHMARQNEPQEHLNNVPQVQAETGAYSLTPMDQRLHDQIRAGVEALDARNGRSFDDTSERLTASLLVLAKERGLDRVDHVLLSNQTKDFPAAHNIFLVKGELGDPAAQRAVMATSEAAVKSIQQSHAEIEAINQRQAAAPEPSQAREQDLSQAAPSMSR</sequence>
<proteinExistence type="predicted"/>
<evidence type="ECO:0000313" key="4">
    <source>
        <dbReference type="Proteomes" id="UP001302072"/>
    </source>
</evidence>
<protein>
    <recommendedName>
        <fullName evidence="2">X-Tfes XVIPCD domain-containing protein</fullName>
    </recommendedName>
</protein>
<dbReference type="EMBL" id="CP115541">
    <property type="protein sequence ID" value="WNH52536.1"/>
    <property type="molecule type" value="Genomic_DNA"/>
</dbReference>